<dbReference type="GO" id="GO:0003723">
    <property type="term" value="F:RNA binding"/>
    <property type="evidence" value="ECO:0007669"/>
    <property type="project" value="InterPro"/>
</dbReference>
<dbReference type="InterPro" id="IPR003100">
    <property type="entry name" value="PAZ_dom"/>
</dbReference>
<dbReference type="AlphaFoldDB" id="A0AAD4GPZ0"/>
<dbReference type="InterPro" id="IPR032474">
    <property type="entry name" value="Argonaute_N"/>
</dbReference>
<reference evidence="3" key="1">
    <citation type="journal article" date="2019" name="Beilstein J. Org. Chem.">
        <title>Nanangenines: drimane sesquiterpenoids as the dominant metabolite cohort of a novel Australian fungus, Aspergillus nanangensis.</title>
        <authorList>
            <person name="Lacey H.J."/>
            <person name="Gilchrist C.L.M."/>
            <person name="Crombie A."/>
            <person name="Kalaitzis J.A."/>
            <person name="Vuong D."/>
            <person name="Rutledge P.J."/>
            <person name="Turner P."/>
            <person name="Pitt J.I."/>
            <person name="Lacey E."/>
            <person name="Chooi Y.H."/>
            <person name="Piggott A.M."/>
        </authorList>
    </citation>
    <scope>NUCLEOTIDE SEQUENCE</scope>
    <source>
        <strain evidence="3">MST-FP2251</strain>
    </source>
</reference>
<dbReference type="CDD" id="cd04657">
    <property type="entry name" value="Piwi_ago-like"/>
    <property type="match status" value="1"/>
</dbReference>
<comment type="caution">
    <text evidence="3">The sequence shown here is derived from an EMBL/GenBank/DDBJ whole genome shotgun (WGS) entry which is preliminary data.</text>
</comment>
<dbReference type="SMART" id="SM00950">
    <property type="entry name" value="Piwi"/>
    <property type="match status" value="1"/>
</dbReference>
<dbReference type="Pfam" id="PF02171">
    <property type="entry name" value="Piwi"/>
    <property type="match status" value="1"/>
</dbReference>
<accession>A0AAD4GPZ0</accession>
<dbReference type="InterPro" id="IPR045246">
    <property type="entry name" value="Piwi_ago-like"/>
</dbReference>
<feature type="domain" description="Piwi" evidence="2">
    <location>
        <begin position="553"/>
        <end position="872"/>
    </location>
</feature>
<dbReference type="Gene3D" id="2.170.260.10">
    <property type="entry name" value="paz domain"/>
    <property type="match status" value="1"/>
</dbReference>
<dbReference type="Pfam" id="PF02170">
    <property type="entry name" value="PAZ"/>
    <property type="match status" value="1"/>
</dbReference>
<proteinExistence type="predicted"/>
<reference evidence="3" key="2">
    <citation type="submission" date="2020-02" db="EMBL/GenBank/DDBJ databases">
        <authorList>
            <person name="Gilchrist C.L.M."/>
            <person name="Chooi Y.-H."/>
        </authorList>
    </citation>
    <scope>NUCLEOTIDE SEQUENCE</scope>
    <source>
        <strain evidence="3">MST-FP2251</strain>
    </source>
</reference>
<dbReference type="EMBL" id="VCAU01000144">
    <property type="protein sequence ID" value="KAF9883858.1"/>
    <property type="molecule type" value="Genomic_DNA"/>
</dbReference>
<protein>
    <recommendedName>
        <fullName evidence="5">Piwi domain-containing protein</fullName>
    </recommendedName>
</protein>
<dbReference type="InterPro" id="IPR036085">
    <property type="entry name" value="PAZ_dom_sf"/>
</dbReference>
<evidence type="ECO:0000259" key="1">
    <source>
        <dbReference type="PROSITE" id="PS50821"/>
    </source>
</evidence>
<dbReference type="InterPro" id="IPR036397">
    <property type="entry name" value="RNaseH_sf"/>
</dbReference>
<dbReference type="SUPFAM" id="SSF53098">
    <property type="entry name" value="Ribonuclease H-like"/>
    <property type="match status" value="1"/>
</dbReference>
<organism evidence="3 4">
    <name type="scientific">Aspergillus nanangensis</name>
    <dbReference type="NCBI Taxonomy" id="2582783"/>
    <lineage>
        <taxon>Eukaryota</taxon>
        <taxon>Fungi</taxon>
        <taxon>Dikarya</taxon>
        <taxon>Ascomycota</taxon>
        <taxon>Pezizomycotina</taxon>
        <taxon>Eurotiomycetes</taxon>
        <taxon>Eurotiomycetidae</taxon>
        <taxon>Eurotiales</taxon>
        <taxon>Aspergillaceae</taxon>
        <taxon>Aspergillus</taxon>
        <taxon>Aspergillus subgen. Circumdati</taxon>
    </lineage>
</organism>
<sequence>MDDLERTRPAQRSGYGSEGYKLTLHANFFELCIPRGLLLYRYHIAFTYDEKTPEISKSLCSNLIMSMIEEHFSDYVGGIVTDGKQNIISKHKLLPGVYTTQQDRSSYELSLKLTGTLLMSDLLNQLETSGEVLPNTRYTPVEHIQALNIILGHYPKFSRHILSPTSNSHFALDTQRISLVAGLHILRGLSLTVRAAQTRLLCNARLVHTICHDECPLDYAMISFIRENGPNMAKLAGFLRGLRIEPTHLPRLRSGRARIKRIAGLAMPEDGDKNTHLPVISRFAAGPKDVLFYRESKAPASQAEVAVTENGSKKRKRAALEGMVSVYEYFRAVYGIEIQDSSLPVLNVGSPSNPSYMPPQVCWLLPNQLSRAPLTAVQTQRLSNICTRNNHDGATNLGRELSRILGSGDSTRESNLENFGLAVARDMITVPGRVLKSPAVIYRDKCNANVRSGAWSSHGVKVGENFRCSRWTFLRITYASTVDKRALDDRSLDRTIEMLYCKMKELGLDIGNFWHPGLRVSLNDKGHVGKGADPLAGALERFTELSHRSPLSLLLVILPRYDEHLYSRIKMLCDIKKGIRNVCVIESKLARANGQFLANLALKINMKLGGMNQLLDESSLGLIGDGRTMVVGVDVTHPSSGRLYPKLPSVAAMVASVGPLLGQWPGMMHVQPAGQEIVPTIGSLLQSRLRVWQAANNEALPENILVYRDAVADRQYQGILDVELLDMRKACREVYHAKSRCRTEEDRLPRITVVLVGKRHHARFTLSTTKTERFHRREQKQDKNPVAGTVVDRGVTDGQMWDFYLQSHAAPRGIAHPAHYIVIFDEIFSGTSESRESPTDAIQRLTYNMCYLVGRSTNAASICPAVFYADLLCSRGRCYLTELLRQGELETGSTELNLHKNVRDTMFYT</sequence>
<evidence type="ECO:0008006" key="5">
    <source>
        <dbReference type="Google" id="ProtNLM"/>
    </source>
</evidence>
<dbReference type="InterPro" id="IPR003165">
    <property type="entry name" value="Piwi"/>
</dbReference>
<dbReference type="SUPFAM" id="SSF101690">
    <property type="entry name" value="PAZ domain"/>
    <property type="match status" value="1"/>
</dbReference>
<dbReference type="Gene3D" id="3.30.420.10">
    <property type="entry name" value="Ribonuclease H-like superfamily/Ribonuclease H"/>
    <property type="match status" value="1"/>
</dbReference>
<feature type="domain" description="PAZ" evidence="1">
    <location>
        <begin position="220"/>
        <end position="366"/>
    </location>
</feature>
<evidence type="ECO:0000313" key="3">
    <source>
        <dbReference type="EMBL" id="KAF9883858.1"/>
    </source>
</evidence>
<keyword evidence="4" id="KW-1185">Reference proteome</keyword>
<gene>
    <name evidence="3" type="ORF">FE257_002701</name>
</gene>
<dbReference type="Gene3D" id="3.40.50.2300">
    <property type="match status" value="1"/>
</dbReference>
<dbReference type="InterPro" id="IPR012337">
    <property type="entry name" value="RNaseH-like_sf"/>
</dbReference>
<dbReference type="Proteomes" id="UP001194746">
    <property type="component" value="Unassembled WGS sequence"/>
</dbReference>
<dbReference type="PROSITE" id="PS50822">
    <property type="entry name" value="PIWI"/>
    <property type="match status" value="1"/>
</dbReference>
<dbReference type="PANTHER" id="PTHR22891">
    <property type="entry name" value="EUKARYOTIC TRANSLATION INITIATION FACTOR 2C"/>
    <property type="match status" value="1"/>
</dbReference>
<dbReference type="CDD" id="cd02846">
    <property type="entry name" value="PAZ_argonaute_like"/>
    <property type="match status" value="1"/>
</dbReference>
<name>A0AAD4GPZ0_ASPNN</name>
<evidence type="ECO:0000313" key="4">
    <source>
        <dbReference type="Proteomes" id="UP001194746"/>
    </source>
</evidence>
<dbReference type="PROSITE" id="PS50821">
    <property type="entry name" value="PAZ"/>
    <property type="match status" value="1"/>
</dbReference>
<evidence type="ECO:0000259" key="2">
    <source>
        <dbReference type="PROSITE" id="PS50822"/>
    </source>
</evidence>
<dbReference type="Pfam" id="PF16486">
    <property type="entry name" value="ArgoN"/>
    <property type="match status" value="1"/>
</dbReference>